<reference evidence="2" key="1">
    <citation type="submission" date="2021-02" db="EMBL/GenBank/DDBJ databases">
        <authorList>
            <person name="Nowell W R."/>
        </authorList>
    </citation>
    <scope>NUCLEOTIDE SEQUENCE</scope>
</reference>
<protein>
    <submittedName>
        <fullName evidence="2">Uncharacterized protein</fullName>
    </submittedName>
</protein>
<organism evidence="2 3">
    <name type="scientific">Rotaria magnacalcarata</name>
    <dbReference type="NCBI Taxonomy" id="392030"/>
    <lineage>
        <taxon>Eukaryota</taxon>
        <taxon>Metazoa</taxon>
        <taxon>Spiralia</taxon>
        <taxon>Gnathifera</taxon>
        <taxon>Rotifera</taxon>
        <taxon>Eurotatoria</taxon>
        <taxon>Bdelloidea</taxon>
        <taxon>Philodinida</taxon>
        <taxon>Philodinidae</taxon>
        <taxon>Rotaria</taxon>
    </lineage>
</organism>
<dbReference type="SUPFAM" id="SSF53067">
    <property type="entry name" value="Actin-like ATPase domain"/>
    <property type="match status" value="1"/>
</dbReference>
<accession>A0A8S2S6Z3</accession>
<dbReference type="Gene3D" id="3.30.420.40">
    <property type="match status" value="2"/>
</dbReference>
<feature type="non-terminal residue" evidence="2">
    <location>
        <position position="61"/>
    </location>
</feature>
<dbReference type="Proteomes" id="UP000681967">
    <property type="component" value="Unassembled WGS sequence"/>
</dbReference>
<dbReference type="InterPro" id="IPR043129">
    <property type="entry name" value="ATPase_NBD"/>
</dbReference>
<name>A0A8S2S6Z3_9BILA</name>
<dbReference type="EMBL" id="CAJOBH010018469">
    <property type="protein sequence ID" value="CAF4206546.1"/>
    <property type="molecule type" value="Genomic_DNA"/>
</dbReference>
<dbReference type="AlphaFoldDB" id="A0A8S2S6Z3"/>
<dbReference type="InterPro" id="IPR000600">
    <property type="entry name" value="ROK"/>
</dbReference>
<dbReference type="EMBL" id="CAJOBH010018616">
    <property type="protein sequence ID" value="CAF4207258.1"/>
    <property type="molecule type" value="Genomic_DNA"/>
</dbReference>
<evidence type="ECO:0000313" key="3">
    <source>
        <dbReference type="Proteomes" id="UP000681967"/>
    </source>
</evidence>
<evidence type="ECO:0000313" key="1">
    <source>
        <dbReference type="EMBL" id="CAF4206546.1"/>
    </source>
</evidence>
<evidence type="ECO:0000313" key="2">
    <source>
        <dbReference type="EMBL" id="CAF4207258.1"/>
    </source>
</evidence>
<gene>
    <name evidence="1" type="ORF">BYL167_LOCUS23856</name>
    <name evidence="2" type="ORF">BYL167_LOCUS23883</name>
</gene>
<sequence>MEQLSDIPISFYNDATCFAVGEAMSIQHKAYQRILALTLGTGFGSTFIDQNEIIKNRCDVP</sequence>
<dbReference type="Pfam" id="PF00480">
    <property type="entry name" value="ROK"/>
    <property type="match status" value="1"/>
</dbReference>
<comment type="caution">
    <text evidence="2">The sequence shown here is derived from an EMBL/GenBank/DDBJ whole genome shotgun (WGS) entry which is preliminary data.</text>
</comment>
<proteinExistence type="predicted"/>